<keyword evidence="3 6" id="KW-0812">Transmembrane</keyword>
<dbReference type="EMBL" id="CALNXI010007162">
    <property type="protein sequence ID" value="CAH3199291.1"/>
    <property type="molecule type" value="Genomic_DNA"/>
</dbReference>
<sequence>MESHDTGLLITLVINSIICPFTFVLNVLVIIAVKKTPRLQTKANVLLACLAVTDVFTGFIAQPSFILWKALQFAGLSEKDHIGIFHRSLLRGLSICSALHLMLVTCERLIAHQIYLPTPLSCHAFLIVIS</sequence>
<evidence type="ECO:0000256" key="5">
    <source>
        <dbReference type="ARBA" id="ARBA00023136"/>
    </source>
</evidence>
<evidence type="ECO:0000256" key="4">
    <source>
        <dbReference type="ARBA" id="ARBA00022989"/>
    </source>
</evidence>
<protein>
    <recommendedName>
        <fullName evidence="7">G-protein coupled receptors family 1 profile domain-containing protein</fullName>
    </recommendedName>
</protein>
<dbReference type="Proteomes" id="UP001159427">
    <property type="component" value="Unassembled WGS sequence"/>
</dbReference>
<proteinExistence type="predicted"/>
<comment type="subcellular location">
    <subcellularLocation>
        <location evidence="1">Cell membrane</location>
        <topology evidence="1">Multi-pass membrane protein</topology>
    </subcellularLocation>
</comment>
<feature type="domain" description="G-protein coupled receptors family 1 profile" evidence="7">
    <location>
        <begin position="25"/>
        <end position="130"/>
    </location>
</feature>
<comment type="caution">
    <text evidence="8">The sequence shown here is derived from an EMBL/GenBank/DDBJ whole genome shotgun (WGS) entry which is preliminary data.</text>
</comment>
<name>A0ABN8T4X9_9CNID</name>
<keyword evidence="4 6" id="KW-1133">Transmembrane helix</keyword>
<keyword evidence="9" id="KW-1185">Reference proteome</keyword>
<dbReference type="SUPFAM" id="SSF81321">
    <property type="entry name" value="Family A G protein-coupled receptor-like"/>
    <property type="match status" value="1"/>
</dbReference>
<dbReference type="CDD" id="cd00637">
    <property type="entry name" value="7tm_classA_rhodopsin-like"/>
    <property type="match status" value="1"/>
</dbReference>
<accession>A0ABN8T4X9</accession>
<dbReference type="InterPro" id="IPR017452">
    <property type="entry name" value="GPCR_Rhodpsn_7TM"/>
</dbReference>
<feature type="transmembrane region" description="Helical" evidence="6">
    <location>
        <begin position="88"/>
        <end position="106"/>
    </location>
</feature>
<feature type="transmembrane region" description="Helical" evidence="6">
    <location>
        <begin position="45"/>
        <end position="68"/>
    </location>
</feature>
<dbReference type="PROSITE" id="PS50262">
    <property type="entry name" value="G_PROTEIN_RECEP_F1_2"/>
    <property type="match status" value="1"/>
</dbReference>
<keyword evidence="2" id="KW-1003">Cell membrane</keyword>
<dbReference type="PANTHER" id="PTHR22750">
    <property type="entry name" value="G-PROTEIN COUPLED RECEPTOR"/>
    <property type="match status" value="1"/>
</dbReference>
<gene>
    <name evidence="8" type="ORF">PEVE_00039948</name>
</gene>
<organism evidence="8 9">
    <name type="scientific">Porites evermanni</name>
    <dbReference type="NCBI Taxonomy" id="104178"/>
    <lineage>
        <taxon>Eukaryota</taxon>
        <taxon>Metazoa</taxon>
        <taxon>Cnidaria</taxon>
        <taxon>Anthozoa</taxon>
        <taxon>Hexacorallia</taxon>
        <taxon>Scleractinia</taxon>
        <taxon>Fungiina</taxon>
        <taxon>Poritidae</taxon>
        <taxon>Porites</taxon>
    </lineage>
</organism>
<evidence type="ECO:0000259" key="7">
    <source>
        <dbReference type="PROSITE" id="PS50262"/>
    </source>
</evidence>
<evidence type="ECO:0000256" key="3">
    <source>
        <dbReference type="ARBA" id="ARBA00022692"/>
    </source>
</evidence>
<dbReference type="Gene3D" id="1.20.1070.10">
    <property type="entry name" value="Rhodopsin 7-helix transmembrane proteins"/>
    <property type="match status" value="1"/>
</dbReference>
<evidence type="ECO:0000313" key="9">
    <source>
        <dbReference type="Proteomes" id="UP001159427"/>
    </source>
</evidence>
<evidence type="ECO:0000256" key="2">
    <source>
        <dbReference type="ARBA" id="ARBA00022475"/>
    </source>
</evidence>
<feature type="transmembrane region" description="Helical" evidence="6">
    <location>
        <begin position="6"/>
        <end position="33"/>
    </location>
</feature>
<keyword evidence="5 6" id="KW-0472">Membrane</keyword>
<evidence type="ECO:0000313" key="8">
    <source>
        <dbReference type="EMBL" id="CAH3199291.1"/>
    </source>
</evidence>
<evidence type="ECO:0000256" key="6">
    <source>
        <dbReference type="SAM" id="Phobius"/>
    </source>
</evidence>
<reference evidence="8 9" key="1">
    <citation type="submission" date="2022-05" db="EMBL/GenBank/DDBJ databases">
        <authorList>
            <consortium name="Genoscope - CEA"/>
            <person name="William W."/>
        </authorList>
    </citation>
    <scope>NUCLEOTIDE SEQUENCE [LARGE SCALE GENOMIC DNA]</scope>
</reference>
<evidence type="ECO:0000256" key="1">
    <source>
        <dbReference type="ARBA" id="ARBA00004651"/>
    </source>
</evidence>